<keyword evidence="3" id="KW-1185">Reference proteome</keyword>
<dbReference type="RefSeq" id="WP_141610056.1">
    <property type="nucleotide sequence ID" value="NZ_VIGC02000011.1"/>
</dbReference>
<feature type="coiled-coil region" evidence="1">
    <location>
        <begin position="8"/>
        <end position="35"/>
    </location>
</feature>
<name>A0A540VI62_9CHLR</name>
<accession>A0A540VI62</accession>
<dbReference type="InParanoid" id="A0A540VI62"/>
<keyword evidence="1" id="KW-0175">Coiled coil</keyword>
<evidence type="ECO:0000313" key="2">
    <source>
        <dbReference type="EMBL" id="TQE95833.1"/>
    </source>
</evidence>
<gene>
    <name evidence="2" type="ORF">FKZ61_10380</name>
</gene>
<dbReference type="EMBL" id="VIGC01000011">
    <property type="protein sequence ID" value="TQE95833.1"/>
    <property type="molecule type" value="Genomic_DNA"/>
</dbReference>
<reference evidence="2 3" key="1">
    <citation type="submission" date="2019-06" db="EMBL/GenBank/DDBJ databases">
        <title>Genome sequence of Litorilinea aerophila BAA-2444.</title>
        <authorList>
            <person name="Maclea K.S."/>
            <person name="Maurais E.G."/>
            <person name="Iannazzi L.C."/>
        </authorList>
    </citation>
    <scope>NUCLEOTIDE SEQUENCE [LARGE SCALE GENOMIC DNA]</scope>
    <source>
        <strain evidence="2 3">ATCC BAA-2444</strain>
    </source>
</reference>
<comment type="caution">
    <text evidence="2">The sequence shown here is derived from an EMBL/GenBank/DDBJ whole genome shotgun (WGS) entry which is preliminary data.</text>
</comment>
<evidence type="ECO:0000256" key="1">
    <source>
        <dbReference type="SAM" id="Coils"/>
    </source>
</evidence>
<sequence length="74" mass="8640">MYANENLMVMLNLGRDQYEERLREAEARRRVARFTPAGESWWDQLQLHLADWLIAAGQRMKRTHGHGHSHPASA</sequence>
<protein>
    <submittedName>
        <fullName evidence="2">Uncharacterized protein</fullName>
    </submittedName>
</protein>
<dbReference type="Proteomes" id="UP000317371">
    <property type="component" value="Unassembled WGS sequence"/>
</dbReference>
<dbReference type="AlphaFoldDB" id="A0A540VI62"/>
<organism evidence="2 3">
    <name type="scientific">Litorilinea aerophila</name>
    <dbReference type="NCBI Taxonomy" id="1204385"/>
    <lineage>
        <taxon>Bacteria</taxon>
        <taxon>Bacillati</taxon>
        <taxon>Chloroflexota</taxon>
        <taxon>Caldilineae</taxon>
        <taxon>Caldilineales</taxon>
        <taxon>Caldilineaceae</taxon>
        <taxon>Litorilinea</taxon>
    </lineage>
</organism>
<proteinExistence type="predicted"/>
<evidence type="ECO:0000313" key="3">
    <source>
        <dbReference type="Proteomes" id="UP000317371"/>
    </source>
</evidence>